<dbReference type="SMART" id="SM00336">
    <property type="entry name" value="BBOX"/>
    <property type="match status" value="1"/>
</dbReference>
<evidence type="ECO:0000256" key="2">
    <source>
        <dbReference type="ARBA" id="ARBA00022723"/>
    </source>
</evidence>
<dbReference type="InterPro" id="IPR003877">
    <property type="entry name" value="SPRY_dom"/>
</dbReference>
<evidence type="ECO:0000313" key="10">
    <source>
        <dbReference type="Proteomes" id="UP000314982"/>
    </source>
</evidence>
<keyword evidence="10" id="KW-1185">Reference proteome</keyword>
<dbReference type="Ensembl" id="ENSHHUT00000048480.1">
    <property type="protein sequence ID" value="ENSHHUP00000046763.1"/>
    <property type="gene ID" value="ENSHHUG00000028451.1"/>
</dbReference>
<proteinExistence type="predicted"/>
<sequence length="377" mass="43775">MHAPKHAHTHTHPVINSQDRERSCNSQDLCYLSHTAWLQIIIEDQFQCSIYLDMFTEPVSTPCAHNFCKVCISRCWDTTDLCQCPMCKHKYFPRPELLVNTFISEMAAQFRRSVQVEALGSPNQSLTESGEVACDVCTGTKLKALKSCLECLTSFCEIHLQPHQRVAGMKRHKLIDPVENLEDRLCKKHDRLLELFCRTDQTCVCQFCTETDHKTHHIVPLEEEFGERKAQLGKTEAQVQQMIQERLQKVQKIKHSVEFRKRDTEREITGSVQQTVWRSSMLWCVPLKENEFSSGRFYYEVQVEGKTWWGLGVARKSTNRNGWLPLTPENGFWTLGLKNGNHQHWYCANTITSTRPSSPAIPRHPKKWGCLWIMRRV</sequence>
<dbReference type="Gene3D" id="4.10.830.40">
    <property type="match status" value="1"/>
</dbReference>
<dbReference type="STRING" id="62062.ENSHHUP00000046763"/>
<evidence type="ECO:0000256" key="1">
    <source>
        <dbReference type="ARBA" id="ARBA00022588"/>
    </source>
</evidence>
<dbReference type="SUPFAM" id="SSF49899">
    <property type="entry name" value="Concanavalin A-like lectins/glucanases"/>
    <property type="match status" value="1"/>
</dbReference>
<dbReference type="AlphaFoldDB" id="A0A4W5N9Y5"/>
<dbReference type="PROSITE" id="PS00518">
    <property type="entry name" value="ZF_RING_1"/>
    <property type="match status" value="1"/>
</dbReference>
<dbReference type="GO" id="GO:0008270">
    <property type="term" value="F:zinc ion binding"/>
    <property type="evidence" value="ECO:0007669"/>
    <property type="project" value="UniProtKB-KW"/>
</dbReference>
<dbReference type="InterPro" id="IPR018957">
    <property type="entry name" value="Znf_C3HC4_RING-type"/>
</dbReference>
<evidence type="ECO:0000259" key="7">
    <source>
        <dbReference type="PROSITE" id="PS50089"/>
    </source>
</evidence>
<feature type="domain" description="RING-type" evidence="7">
    <location>
        <begin position="48"/>
        <end position="88"/>
    </location>
</feature>
<dbReference type="CDD" id="cd19769">
    <property type="entry name" value="Bbox2_TRIM16-like"/>
    <property type="match status" value="1"/>
</dbReference>
<evidence type="ECO:0000256" key="6">
    <source>
        <dbReference type="PROSITE-ProRule" id="PRU00024"/>
    </source>
</evidence>
<dbReference type="Gene3D" id="3.30.40.10">
    <property type="entry name" value="Zinc/RING finger domain, C3HC4 (zinc finger)"/>
    <property type="match status" value="1"/>
</dbReference>
<dbReference type="Pfam" id="PF00097">
    <property type="entry name" value="zf-C3HC4"/>
    <property type="match status" value="1"/>
</dbReference>
<keyword evidence="5" id="KW-0391">Immunity</keyword>
<dbReference type="GO" id="GO:0045087">
    <property type="term" value="P:innate immune response"/>
    <property type="evidence" value="ECO:0007669"/>
    <property type="project" value="UniProtKB-KW"/>
</dbReference>
<dbReference type="SMART" id="SM00184">
    <property type="entry name" value="RING"/>
    <property type="match status" value="1"/>
</dbReference>
<dbReference type="GeneTree" id="ENSGT01040000240385"/>
<keyword evidence="4" id="KW-0862">Zinc</keyword>
<dbReference type="InterPro" id="IPR001841">
    <property type="entry name" value="Znf_RING"/>
</dbReference>
<keyword evidence="1" id="KW-0399">Innate immunity</keyword>
<dbReference type="Gene3D" id="2.60.120.920">
    <property type="match status" value="1"/>
</dbReference>
<dbReference type="PROSITE" id="PS50089">
    <property type="entry name" value="ZF_RING_2"/>
    <property type="match status" value="1"/>
</dbReference>
<accession>A0A4W5N9Y5</accession>
<evidence type="ECO:0000256" key="3">
    <source>
        <dbReference type="ARBA" id="ARBA00022771"/>
    </source>
</evidence>
<reference evidence="10" key="1">
    <citation type="submission" date="2018-06" db="EMBL/GenBank/DDBJ databases">
        <title>Genome assembly of Danube salmon.</title>
        <authorList>
            <person name="Macqueen D.J."/>
            <person name="Gundappa M.K."/>
        </authorList>
    </citation>
    <scope>NUCLEOTIDE SEQUENCE [LARGE SCALE GENOMIC DNA]</scope>
</reference>
<feature type="domain" description="B box-type" evidence="8">
    <location>
        <begin position="181"/>
        <end position="221"/>
    </location>
</feature>
<keyword evidence="2" id="KW-0479">Metal-binding</keyword>
<dbReference type="InterPro" id="IPR000315">
    <property type="entry name" value="Znf_B-box"/>
</dbReference>
<evidence type="ECO:0000256" key="4">
    <source>
        <dbReference type="ARBA" id="ARBA00022833"/>
    </source>
</evidence>
<dbReference type="PROSITE" id="PS50119">
    <property type="entry name" value="ZF_BBOX"/>
    <property type="match status" value="1"/>
</dbReference>
<name>A0A4W5N9Y5_9TELE</name>
<dbReference type="SUPFAM" id="SSF57850">
    <property type="entry name" value="RING/U-box"/>
    <property type="match status" value="1"/>
</dbReference>
<keyword evidence="3 6" id="KW-0863">Zinc-finger</keyword>
<reference evidence="9" key="3">
    <citation type="submission" date="2025-09" db="UniProtKB">
        <authorList>
            <consortium name="Ensembl"/>
        </authorList>
    </citation>
    <scope>IDENTIFICATION</scope>
</reference>
<dbReference type="PANTHER" id="PTHR25465">
    <property type="entry name" value="B-BOX DOMAIN CONTAINING"/>
    <property type="match status" value="1"/>
</dbReference>
<dbReference type="Gene3D" id="3.30.160.60">
    <property type="entry name" value="Classic Zinc Finger"/>
    <property type="match status" value="1"/>
</dbReference>
<evidence type="ECO:0000256" key="5">
    <source>
        <dbReference type="ARBA" id="ARBA00022859"/>
    </source>
</evidence>
<dbReference type="SUPFAM" id="SSF57845">
    <property type="entry name" value="B-box zinc-binding domain"/>
    <property type="match status" value="1"/>
</dbReference>
<dbReference type="InterPro" id="IPR017907">
    <property type="entry name" value="Znf_RING_CS"/>
</dbReference>
<dbReference type="Pfam" id="PF00622">
    <property type="entry name" value="SPRY"/>
    <property type="match status" value="1"/>
</dbReference>
<evidence type="ECO:0000313" key="9">
    <source>
        <dbReference type="Ensembl" id="ENSHHUP00000046763.1"/>
    </source>
</evidence>
<evidence type="ECO:0000259" key="8">
    <source>
        <dbReference type="PROSITE" id="PS50119"/>
    </source>
</evidence>
<dbReference type="InterPro" id="IPR013083">
    <property type="entry name" value="Znf_RING/FYVE/PHD"/>
</dbReference>
<organism evidence="9 10">
    <name type="scientific">Hucho hucho</name>
    <name type="common">huchen</name>
    <dbReference type="NCBI Taxonomy" id="62062"/>
    <lineage>
        <taxon>Eukaryota</taxon>
        <taxon>Metazoa</taxon>
        <taxon>Chordata</taxon>
        <taxon>Craniata</taxon>
        <taxon>Vertebrata</taxon>
        <taxon>Euteleostomi</taxon>
        <taxon>Actinopterygii</taxon>
        <taxon>Neopterygii</taxon>
        <taxon>Teleostei</taxon>
        <taxon>Protacanthopterygii</taxon>
        <taxon>Salmoniformes</taxon>
        <taxon>Salmonidae</taxon>
        <taxon>Salmoninae</taxon>
        <taxon>Hucho</taxon>
    </lineage>
</organism>
<dbReference type="Proteomes" id="UP000314982">
    <property type="component" value="Unassembled WGS sequence"/>
</dbReference>
<dbReference type="Pfam" id="PF00643">
    <property type="entry name" value="zf-B_box"/>
    <property type="match status" value="1"/>
</dbReference>
<dbReference type="InterPro" id="IPR043136">
    <property type="entry name" value="B30.2/SPRY_sf"/>
</dbReference>
<protein>
    <submittedName>
        <fullName evidence="9">Uncharacterized protein</fullName>
    </submittedName>
</protein>
<dbReference type="InterPro" id="IPR013320">
    <property type="entry name" value="ConA-like_dom_sf"/>
</dbReference>
<dbReference type="PANTHER" id="PTHR25465:SF32">
    <property type="entry name" value="BLOODTHIRSTY-RELATED GENE FAMILY, MEMBER 16 ISOFORM X1-RELATED"/>
    <property type="match status" value="1"/>
</dbReference>
<dbReference type="InterPro" id="IPR051051">
    <property type="entry name" value="E3_ubiq-ligase_TRIM/RNF"/>
</dbReference>
<reference evidence="9" key="2">
    <citation type="submission" date="2025-08" db="UniProtKB">
        <authorList>
            <consortium name="Ensembl"/>
        </authorList>
    </citation>
    <scope>IDENTIFICATION</scope>
</reference>